<evidence type="ECO:0000256" key="1">
    <source>
        <dbReference type="SAM" id="MobiDB-lite"/>
    </source>
</evidence>
<proteinExistence type="predicted"/>
<gene>
    <name evidence="3" type="ORF">A4U43_C05F10430</name>
</gene>
<feature type="transmembrane region" description="Helical" evidence="2">
    <location>
        <begin position="24"/>
        <end position="46"/>
    </location>
</feature>
<feature type="compositionally biased region" description="Basic and acidic residues" evidence="1">
    <location>
        <begin position="345"/>
        <end position="360"/>
    </location>
</feature>
<accession>A0A5P1ERQ4</accession>
<keyword evidence="4" id="KW-1185">Reference proteome</keyword>
<dbReference type="Proteomes" id="UP000243459">
    <property type="component" value="Chromosome 5"/>
</dbReference>
<dbReference type="AlphaFoldDB" id="A0A5P1ERQ4"/>
<feature type="region of interest" description="Disordered" evidence="1">
    <location>
        <begin position="292"/>
        <end position="368"/>
    </location>
</feature>
<protein>
    <submittedName>
        <fullName evidence="3">Uncharacterized protein</fullName>
    </submittedName>
</protein>
<keyword evidence="2" id="KW-0812">Transmembrane</keyword>
<dbReference type="EMBL" id="CM007385">
    <property type="protein sequence ID" value="ONK68343.1"/>
    <property type="molecule type" value="Genomic_DNA"/>
</dbReference>
<feature type="compositionally biased region" description="Basic and acidic residues" evidence="1">
    <location>
        <begin position="325"/>
        <end position="334"/>
    </location>
</feature>
<keyword evidence="2" id="KW-1133">Transmembrane helix</keyword>
<keyword evidence="2" id="KW-0472">Membrane</keyword>
<name>A0A5P1ERQ4_ASPOF</name>
<sequence length="428" mass="48508">RTWERTKLASTLDHVVFAPLVPMIGYRAVLALSGYVLSNVAFVLAAVFLYRHLLFFLRSILVCLVMFLGEQVCSSSCGRFWFVWSCSWENKFKFFLVKSNVEPLLKMELNNPALLAGDWSQLCATCKVSRPIVKLQDKYMMNMYPQMKSLKILKGLPIQGQVYDEYVPTNEELEDPEVKHGQPLKTLLNCYQYLRGTGKHFIIPSDGRMGKTLNGYVIWYQEGYHNFFAEESSSSLEDSAESTQIVKRKCSFVDDPKKKQRISSDLVLKATSISQVRNKSVRANDMIVNLEGDDDHTLPVSVAPQRSPSLHKVHDKNASSAKNLDNFKDYRERASSGNSSDEDETRPKTNDNLSSHEDISKQNTSIQKDQIIVPQMNSEASGSFSSVEQVIQVFFEECKDQVLCIVSSLLKFSLSCLGFIILRVKARS</sequence>
<organism evidence="3 4">
    <name type="scientific">Asparagus officinalis</name>
    <name type="common">Garden asparagus</name>
    <dbReference type="NCBI Taxonomy" id="4686"/>
    <lineage>
        <taxon>Eukaryota</taxon>
        <taxon>Viridiplantae</taxon>
        <taxon>Streptophyta</taxon>
        <taxon>Embryophyta</taxon>
        <taxon>Tracheophyta</taxon>
        <taxon>Spermatophyta</taxon>
        <taxon>Magnoliopsida</taxon>
        <taxon>Liliopsida</taxon>
        <taxon>Asparagales</taxon>
        <taxon>Asparagaceae</taxon>
        <taxon>Asparagoideae</taxon>
        <taxon>Asparagus</taxon>
    </lineage>
</organism>
<evidence type="ECO:0000313" key="4">
    <source>
        <dbReference type="Proteomes" id="UP000243459"/>
    </source>
</evidence>
<feature type="non-terminal residue" evidence="3">
    <location>
        <position position="1"/>
    </location>
</feature>
<dbReference type="Gramene" id="ONK68343">
    <property type="protein sequence ID" value="ONK68343"/>
    <property type="gene ID" value="A4U43_C05F10430"/>
</dbReference>
<evidence type="ECO:0000313" key="3">
    <source>
        <dbReference type="EMBL" id="ONK68343.1"/>
    </source>
</evidence>
<reference evidence="4" key="1">
    <citation type="journal article" date="2017" name="Nat. Commun.">
        <title>The asparagus genome sheds light on the origin and evolution of a young Y chromosome.</title>
        <authorList>
            <person name="Harkess A."/>
            <person name="Zhou J."/>
            <person name="Xu C."/>
            <person name="Bowers J.E."/>
            <person name="Van der Hulst R."/>
            <person name="Ayyampalayam S."/>
            <person name="Mercati F."/>
            <person name="Riccardi P."/>
            <person name="McKain M.R."/>
            <person name="Kakrana A."/>
            <person name="Tang H."/>
            <person name="Ray J."/>
            <person name="Groenendijk J."/>
            <person name="Arikit S."/>
            <person name="Mathioni S.M."/>
            <person name="Nakano M."/>
            <person name="Shan H."/>
            <person name="Telgmann-Rauber A."/>
            <person name="Kanno A."/>
            <person name="Yue Z."/>
            <person name="Chen H."/>
            <person name="Li W."/>
            <person name="Chen Y."/>
            <person name="Xu X."/>
            <person name="Zhang Y."/>
            <person name="Luo S."/>
            <person name="Chen H."/>
            <person name="Gao J."/>
            <person name="Mao Z."/>
            <person name="Pires J.C."/>
            <person name="Luo M."/>
            <person name="Kudrna D."/>
            <person name="Wing R.A."/>
            <person name="Meyers B.C."/>
            <person name="Yi K."/>
            <person name="Kong H."/>
            <person name="Lavrijsen P."/>
            <person name="Sunseri F."/>
            <person name="Falavigna A."/>
            <person name="Ye Y."/>
            <person name="Leebens-Mack J.H."/>
            <person name="Chen G."/>
        </authorList>
    </citation>
    <scope>NUCLEOTIDE SEQUENCE [LARGE SCALE GENOMIC DNA]</scope>
    <source>
        <strain evidence="4">cv. DH0086</strain>
    </source>
</reference>
<evidence type="ECO:0000256" key="2">
    <source>
        <dbReference type="SAM" id="Phobius"/>
    </source>
</evidence>